<reference evidence="1 2" key="1">
    <citation type="submission" date="2012-06" db="EMBL/GenBank/DDBJ databases">
        <title>Finished chromosome of genome of Crinalium epipsammum PCC 9333.</title>
        <authorList>
            <consortium name="US DOE Joint Genome Institute"/>
            <person name="Gugger M."/>
            <person name="Coursin T."/>
            <person name="Rippka R."/>
            <person name="Tandeau De Marsac N."/>
            <person name="Huntemann M."/>
            <person name="Wei C.-L."/>
            <person name="Han J."/>
            <person name="Detter J.C."/>
            <person name="Han C."/>
            <person name="Tapia R."/>
            <person name="Davenport K."/>
            <person name="Daligault H."/>
            <person name="Erkkila T."/>
            <person name="Gu W."/>
            <person name="Munk A.C.C."/>
            <person name="Teshima H."/>
            <person name="Xu Y."/>
            <person name="Chain P."/>
            <person name="Chen A."/>
            <person name="Krypides N."/>
            <person name="Mavromatis K."/>
            <person name="Markowitz V."/>
            <person name="Szeto E."/>
            <person name="Ivanova N."/>
            <person name="Mikhailova N."/>
            <person name="Ovchinnikova G."/>
            <person name="Pagani I."/>
            <person name="Pati A."/>
            <person name="Goodwin L."/>
            <person name="Peters L."/>
            <person name="Pitluck S."/>
            <person name="Woyke T."/>
            <person name="Kerfeld C."/>
        </authorList>
    </citation>
    <scope>NUCLEOTIDE SEQUENCE [LARGE SCALE GENOMIC DNA]</scope>
    <source>
        <strain evidence="1 2">PCC 9333</strain>
    </source>
</reference>
<keyword evidence="2" id="KW-1185">Reference proteome</keyword>
<dbReference type="EMBL" id="CP003620">
    <property type="protein sequence ID" value="AFZ11619.1"/>
    <property type="molecule type" value="Genomic_DNA"/>
</dbReference>
<dbReference type="AlphaFoldDB" id="K9VVN4"/>
<dbReference type="Proteomes" id="UP000010472">
    <property type="component" value="Chromosome"/>
</dbReference>
<gene>
    <name evidence="1" type="ORF">Cri9333_0685</name>
</gene>
<accession>K9VVN4</accession>
<dbReference type="KEGG" id="cep:Cri9333_0685"/>
<dbReference type="RefSeq" id="WP_015201741.1">
    <property type="nucleotide sequence ID" value="NC_019753.1"/>
</dbReference>
<evidence type="ECO:0000313" key="2">
    <source>
        <dbReference type="Proteomes" id="UP000010472"/>
    </source>
</evidence>
<name>K9VVN4_9CYAN</name>
<organism evidence="1 2">
    <name type="scientific">Crinalium epipsammum PCC 9333</name>
    <dbReference type="NCBI Taxonomy" id="1173022"/>
    <lineage>
        <taxon>Bacteria</taxon>
        <taxon>Bacillati</taxon>
        <taxon>Cyanobacteriota</taxon>
        <taxon>Cyanophyceae</taxon>
        <taxon>Gomontiellales</taxon>
        <taxon>Gomontiellaceae</taxon>
        <taxon>Crinalium</taxon>
    </lineage>
</organism>
<evidence type="ECO:0000313" key="1">
    <source>
        <dbReference type="EMBL" id="AFZ11619.1"/>
    </source>
</evidence>
<dbReference type="HOGENOM" id="CLU_1501098_0_0_3"/>
<sequence length="179" mass="20757">MFNSFGINQQPENQSFQVRLSPFGHDDVFKDFDNLEDAVQYANQWLKDFDDPHYQNKLLEIDSIIIIDLLTSDLVDIVEIPYKNVGKVDKNKPSRIQGLKVNAEKYKQLGLTLSESNDHQISVFYVKAKGKKIGNLIWFFSGWMLERTSEEFDIYFPTYWDEMKKAIGGLANICGMDED</sequence>
<proteinExistence type="predicted"/>
<protein>
    <submittedName>
        <fullName evidence="1">Uncharacterized protein</fullName>
    </submittedName>
</protein>